<keyword evidence="3 5" id="KW-1133">Transmembrane helix</keyword>
<evidence type="ECO:0000256" key="4">
    <source>
        <dbReference type="ARBA" id="ARBA00023136"/>
    </source>
</evidence>
<keyword evidence="4 5" id="KW-0472">Membrane</keyword>
<gene>
    <name evidence="7" type="ORF">AAP_03783</name>
</gene>
<sequence>MIEISDSYLKYTIISARSLLWFSDVIVMGMCSYFINKYDRGQHITYDIVISTIGIVFHLPGFCSPFFTRLAWISLPIDVVWSYFYLTGFVFAAEDYNWQKCSENAPPGASCGKKRTLEAFLFFGFICSLAAAVAETWKVHQQNVRKNSLPAPKEIA</sequence>
<evidence type="ECO:0000256" key="1">
    <source>
        <dbReference type="ARBA" id="ARBA00004141"/>
    </source>
</evidence>
<keyword evidence="2 5" id="KW-0812">Transmembrane</keyword>
<dbReference type="GO" id="GO:0016020">
    <property type="term" value="C:membrane"/>
    <property type="evidence" value="ECO:0007669"/>
    <property type="project" value="UniProtKB-SubCell"/>
</dbReference>
<evidence type="ECO:0000313" key="7">
    <source>
        <dbReference type="EMBL" id="KZZ90688.1"/>
    </source>
</evidence>
<evidence type="ECO:0000313" key="8">
    <source>
        <dbReference type="Proteomes" id="UP000242877"/>
    </source>
</evidence>
<feature type="transmembrane region" description="Helical" evidence="5">
    <location>
        <begin position="119"/>
        <end position="137"/>
    </location>
</feature>
<feature type="transmembrane region" description="Helical" evidence="5">
    <location>
        <begin position="48"/>
        <end position="67"/>
    </location>
</feature>
<reference evidence="7 8" key="1">
    <citation type="journal article" date="2016" name="Genome Biol. Evol.">
        <title>Divergent and convergent evolution of fungal pathogenicity.</title>
        <authorList>
            <person name="Shang Y."/>
            <person name="Xiao G."/>
            <person name="Zheng P."/>
            <person name="Cen K."/>
            <person name="Zhan S."/>
            <person name="Wang C."/>
        </authorList>
    </citation>
    <scope>NUCLEOTIDE SEQUENCE [LARGE SCALE GENOMIC DNA]</scope>
    <source>
        <strain evidence="7 8">ARSEF 7405</strain>
    </source>
</reference>
<evidence type="ECO:0000256" key="5">
    <source>
        <dbReference type="SAM" id="Phobius"/>
    </source>
</evidence>
<accession>A0A167XZY1</accession>
<organism evidence="7 8">
    <name type="scientific">Ascosphaera apis ARSEF 7405</name>
    <dbReference type="NCBI Taxonomy" id="392613"/>
    <lineage>
        <taxon>Eukaryota</taxon>
        <taxon>Fungi</taxon>
        <taxon>Dikarya</taxon>
        <taxon>Ascomycota</taxon>
        <taxon>Pezizomycotina</taxon>
        <taxon>Eurotiomycetes</taxon>
        <taxon>Eurotiomycetidae</taxon>
        <taxon>Onygenales</taxon>
        <taxon>Ascosphaeraceae</taxon>
        <taxon>Ascosphaera</taxon>
    </lineage>
</organism>
<comment type="caution">
    <text evidence="7">The sequence shown here is derived from an EMBL/GenBank/DDBJ whole genome shotgun (WGS) entry which is preliminary data.</text>
</comment>
<keyword evidence="8" id="KW-1185">Reference proteome</keyword>
<evidence type="ECO:0000259" key="6">
    <source>
        <dbReference type="Pfam" id="PF01284"/>
    </source>
</evidence>
<feature type="transmembrane region" description="Helical" evidence="5">
    <location>
        <begin position="18"/>
        <end position="36"/>
    </location>
</feature>
<dbReference type="PANTHER" id="PTHR39608">
    <property type="entry name" value="INTEGRAL MEMBRANE PROTEIN (AFU_ORTHOLOGUE AFUA_5G08640)"/>
    <property type="match status" value="1"/>
</dbReference>
<dbReference type="Proteomes" id="UP000242877">
    <property type="component" value="Unassembled WGS sequence"/>
</dbReference>
<dbReference type="InterPro" id="IPR008253">
    <property type="entry name" value="Marvel"/>
</dbReference>
<comment type="subcellular location">
    <subcellularLocation>
        <location evidence="1">Membrane</location>
        <topology evidence="1">Multi-pass membrane protein</topology>
    </subcellularLocation>
</comment>
<name>A0A167XZY1_9EURO</name>
<dbReference type="Pfam" id="PF01284">
    <property type="entry name" value="MARVEL"/>
    <property type="match status" value="1"/>
</dbReference>
<dbReference type="VEuPathDB" id="FungiDB:AAP_03783"/>
<dbReference type="OrthoDB" id="20872at2759"/>
<dbReference type="AlphaFoldDB" id="A0A167XZY1"/>
<dbReference type="PANTHER" id="PTHR39608:SF2">
    <property type="entry name" value="MARVEL DOMAIN-CONTAINING PROTEIN"/>
    <property type="match status" value="1"/>
</dbReference>
<dbReference type="EMBL" id="AZGZ01000016">
    <property type="protein sequence ID" value="KZZ90688.1"/>
    <property type="molecule type" value="Genomic_DNA"/>
</dbReference>
<feature type="domain" description="MARVEL" evidence="6">
    <location>
        <begin position="17"/>
        <end position="133"/>
    </location>
</feature>
<feature type="transmembrane region" description="Helical" evidence="5">
    <location>
        <begin position="79"/>
        <end position="98"/>
    </location>
</feature>
<proteinExistence type="predicted"/>
<evidence type="ECO:0000256" key="3">
    <source>
        <dbReference type="ARBA" id="ARBA00022989"/>
    </source>
</evidence>
<evidence type="ECO:0000256" key="2">
    <source>
        <dbReference type="ARBA" id="ARBA00022692"/>
    </source>
</evidence>
<protein>
    <submittedName>
        <fullName evidence="7">MARVEL-like domain protein</fullName>
    </submittedName>
</protein>